<dbReference type="GeneID" id="18244319"/>
<organism evidence="1 2">
    <name type="scientific">Batrachochytrium dendrobatidis (strain JAM81 / FGSC 10211)</name>
    <name type="common">Frog chytrid fungus</name>
    <dbReference type="NCBI Taxonomy" id="684364"/>
    <lineage>
        <taxon>Eukaryota</taxon>
        <taxon>Fungi</taxon>
        <taxon>Fungi incertae sedis</taxon>
        <taxon>Chytridiomycota</taxon>
        <taxon>Chytridiomycota incertae sedis</taxon>
        <taxon>Chytridiomycetes</taxon>
        <taxon>Rhizophydiales</taxon>
        <taxon>Rhizophydiales incertae sedis</taxon>
        <taxon>Batrachochytrium</taxon>
    </lineage>
</organism>
<dbReference type="AlphaFoldDB" id="F4PAV9"/>
<protein>
    <submittedName>
        <fullName evidence="1">Uncharacterized protein</fullName>
    </submittedName>
</protein>
<evidence type="ECO:0000313" key="1">
    <source>
        <dbReference type="EMBL" id="EGF77612.1"/>
    </source>
</evidence>
<sequence length="72" mass="7143">MPSSPCHPPISEGNTTVGSSNVIASSAARTNSVNANSTTDGLLAALQPDLRAVCSPLPTSEAGDDFGAGTAW</sequence>
<accession>F4PAV9</accession>
<name>F4PAV9_BATDJ</name>
<keyword evidence="2" id="KW-1185">Reference proteome</keyword>
<dbReference type="InParanoid" id="F4PAV9"/>
<dbReference type="HOGENOM" id="CLU_2721818_0_0_1"/>
<dbReference type="EMBL" id="GL882891">
    <property type="protein sequence ID" value="EGF77612.1"/>
    <property type="molecule type" value="Genomic_DNA"/>
</dbReference>
<proteinExistence type="predicted"/>
<gene>
    <name evidence="1" type="ORF">BATDEDRAFT_91591</name>
</gene>
<dbReference type="RefSeq" id="XP_006681774.1">
    <property type="nucleotide sequence ID" value="XM_006681711.1"/>
</dbReference>
<dbReference type="Proteomes" id="UP000007241">
    <property type="component" value="Unassembled WGS sequence"/>
</dbReference>
<evidence type="ECO:0000313" key="2">
    <source>
        <dbReference type="Proteomes" id="UP000007241"/>
    </source>
</evidence>
<reference evidence="1 2" key="1">
    <citation type="submission" date="2009-12" db="EMBL/GenBank/DDBJ databases">
        <title>The draft genome of Batrachochytrium dendrobatidis.</title>
        <authorList>
            <consortium name="US DOE Joint Genome Institute (JGI-PGF)"/>
            <person name="Kuo A."/>
            <person name="Salamov A."/>
            <person name="Schmutz J."/>
            <person name="Lucas S."/>
            <person name="Pitluck S."/>
            <person name="Rosenblum E."/>
            <person name="Stajich J."/>
            <person name="Eisen M."/>
            <person name="Grigoriev I.V."/>
        </authorList>
    </citation>
    <scope>NUCLEOTIDE SEQUENCE [LARGE SCALE GENOMIC DNA]</scope>
    <source>
        <strain evidence="2">JAM81 / FGSC 10211</strain>
    </source>
</reference>